<organism evidence="2 3">
    <name type="scientific">Ambispora gerdemannii</name>
    <dbReference type="NCBI Taxonomy" id="144530"/>
    <lineage>
        <taxon>Eukaryota</taxon>
        <taxon>Fungi</taxon>
        <taxon>Fungi incertae sedis</taxon>
        <taxon>Mucoromycota</taxon>
        <taxon>Glomeromycotina</taxon>
        <taxon>Glomeromycetes</taxon>
        <taxon>Archaeosporales</taxon>
        <taxon>Ambisporaceae</taxon>
        <taxon>Ambispora</taxon>
    </lineage>
</organism>
<proteinExistence type="predicted"/>
<sequence length="584" mass="67725">MPTQLDHLATELLLKIFTFLDRPQAFSLSCRKLHYITKDPHARADYFLRKYGPRLAIFYSIKNHAKIVNKATAEALISSGAIVSRNLAQRLVKDYLERQPNEYFRCCWTSKLSFGTYLVFLNKAYELYGDNLWAKDAMDDWEQFRICVSLLSGVDFDLVDQPNNTSDSNRDYIKELVNRYQVVPLPLQYCYAAISDTFVTTTRLGDQQLLDMALYDLSKFDHYEFVNIVPTIIEKLIYNKPTPQHLKKPLDNLFSYKYRILEELALELIRNCGLYNVPNIILETLIERRDSLPFDLNQVVIRAINDKFHSIYMYNGAPDNIEALYHYFPEFRDQIRDNLITLFSNTHYGGIVCNRNDASYYGYGVGCVAMGFILSKFGPNDQVTELCFDAIVRDVIDKDAKSTNSQRNSFIGSRNASYNNSGRNNNNNASVDGTTPLKGSPEFFIKYIEAGVRVRPEHLKMVVEKGMKRKWFLKELFVALEKMLKGEKTVEAYHHGRSRTSSDLSKVAPSNLNAMTMTIGALPEGKHQLQQNQHESSLEDKKALWRKTIEEVLDQERESRTAKQWSTKSRLYRMLEELYKRHFR</sequence>
<accession>A0A9N9FK25</accession>
<dbReference type="OrthoDB" id="270318at2759"/>
<dbReference type="CDD" id="cd09917">
    <property type="entry name" value="F-box_SF"/>
    <property type="match status" value="1"/>
</dbReference>
<feature type="region of interest" description="Disordered" evidence="1">
    <location>
        <begin position="405"/>
        <end position="434"/>
    </location>
</feature>
<evidence type="ECO:0000313" key="2">
    <source>
        <dbReference type="EMBL" id="CAG8541827.1"/>
    </source>
</evidence>
<dbReference type="EMBL" id="CAJVPL010000939">
    <property type="protein sequence ID" value="CAG8541827.1"/>
    <property type="molecule type" value="Genomic_DNA"/>
</dbReference>
<gene>
    <name evidence="2" type="ORF">AGERDE_LOCUS6224</name>
</gene>
<reference evidence="2" key="1">
    <citation type="submission" date="2021-06" db="EMBL/GenBank/DDBJ databases">
        <authorList>
            <person name="Kallberg Y."/>
            <person name="Tangrot J."/>
            <person name="Rosling A."/>
        </authorList>
    </citation>
    <scope>NUCLEOTIDE SEQUENCE</scope>
    <source>
        <strain evidence="2">MT106</strain>
    </source>
</reference>
<keyword evidence="3" id="KW-1185">Reference proteome</keyword>
<feature type="compositionally biased region" description="Low complexity" evidence="1">
    <location>
        <begin position="412"/>
        <end position="430"/>
    </location>
</feature>
<comment type="caution">
    <text evidence="2">The sequence shown here is derived from an EMBL/GenBank/DDBJ whole genome shotgun (WGS) entry which is preliminary data.</text>
</comment>
<evidence type="ECO:0000313" key="3">
    <source>
        <dbReference type="Proteomes" id="UP000789831"/>
    </source>
</evidence>
<evidence type="ECO:0000256" key="1">
    <source>
        <dbReference type="SAM" id="MobiDB-lite"/>
    </source>
</evidence>
<name>A0A9N9FK25_9GLOM</name>
<dbReference type="Proteomes" id="UP000789831">
    <property type="component" value="Unassembled WGS sequence"/>
</dbReference>
<dbReference type="AlphaFoldDB" id="A0A9N9FK25"/>
<protein>
    <submittedName>
        <fullName evidence="2">10949_t:CDS:1</fullName>
    </submittedName>
</protein>